<feature type="compositionally biased region" description="Polar residues" evidence="1">
    <location>
        <begin position="180"/>
        <end position="192"/>
    </location>
</feature>
<reference evidence="3" key="1">
    <citation type="submission" date="2019-01" db="EMBL/GenBank/DDBJ databases">
        <title>Genomic signatures and co-occurrence patterns of the ultra-small Saccharimodia (Patescibacteria phylum) suggest a symbiotic lifestyle.</title>
        <authorList>
            <person name="Lemos L."/>
            <person name="Medeiros J."/>
            <person name="Andreote F."/>
            <person name="Fernandes G."/>
            <person name="Varani A."/>
            <person name="Oliveira G."/>
            <person name="Pylro V."/>
        </authorList>
    </citation>
    <scope>NUCLEOTIDE SEQUENCE [LARGE SCALE GENOMIC DNA]</scope>
    <source>
        <strain evidence="3">AMD01</strain>
    </source>
</reference>
<dbReference type="AlphaFoldDB" id="A0A4V1J7K1"/>
<keyword evidence="2" id="KW-1133">Transmembrane helix</keyword>
<evidence type="ECO:0000256" key="1">
    <source>
        <dbReference type="SAM" id="MobiDB-lite"/>
    </source>
</evidence>
<evidence type="ECO:0000256" key="2">
    <source>
        <dbReference type="SAM" id="Phobius"/>
    </source>
</evidence>
<sequence>MKELDFDELDKAVSAVLEPAAAPSQPAKPDTANPAPEAVEPDRSAAAAPKNDAASLVPSRRGQFMDVVRPAAAKPQSGIAATPVSTSGKTVQPLSPETPSAKPELEPPESPAEVSAKTDTVSSARFETPAVSGPGPDTQTAAPERPALDAPGDDAVSSEPQWPDPLEVHGFNDGRPESEPGSSNPEDINQTSDRPESAAADATGPARESLFLKDAKVEKRPLGAFATAEGAGNPPAGEEAALTTETVNSPDGPAAADDYSAKDELPALLPPELDKDILAIESELKVFDPETRADAGGATPRHSGHPAGPVSIQPQYQEKPAEASGEARPLFDVADYHPALPVVPHGHGTKHVAVWVSVALLLLAATAAAFAYWFYKGL</sequence>
<keyword evidence="4" id="KW-1185">Reference proteome</keyword>
<feature type="region of interest" description="Disordered" evidence="1">
    <location>
        <begin position="288"/>
        <end position="313"/>
    </location>
</feature>
<gene>
    <name evidence="3" type="ORF">EOT04_02555</name>
</gene>
<feature type="compositionally biased region" description="Polar residues" evidence="1">
    <location>
        <begin position="83"/>
        <end position="98"/>
    </location>
</feature>
<feature type="compositionally biased region" description="Basic and acidic residues" evidence="1">
    <location>
        <begin position="210"/>
        <end position="221"/>
    </location>
</feature>
<dbReference type="EMBL" id="SCKW01000025">
    <property type="protein sequence ID" value="RWZ78970.1"/>
    <property type="molecule type" value="Genomic_DNA"/>
</dbReference>
<protein>
    <submittedName>
        <fullName evidence="3">Uncharacterized protein</fullName>
    </submittedName>
</protein>
<organism evidence="3 4">
    <name type="scientific">Candidatus Chaera renei</name>
    <dbReference type="NCBI Taxonomy" id="2506947"/>
    <lineage>
        <taxon>Bacteria</taxon>
        <taxon>Candidatus Saccharimonadota</taxon>
        <taxon>Candidatus Saccharimonadia</taxon>
        <taxon>Candidatus Saccharimonadales</taxon>
        <taxon>Candidatus Saccharimonadaceae</taxon>
        <taxon>Candidatus Chaera</taxon>
    </lineage>
</organism>
<evidence type="ECO:0000313" key="3">
    <source>
        <dbReference type="EMBL" id="RWZ78970.1"/>
    </source>
</evidence>
<comment type="caution">
    <text evidence="3">The sequence shown here is derived from an EMBL/GenBank/DDBJ whole genome shotgun (WGS) entry which is preliminary data.</text>
</comment>
<dbReference type="Proteomes" id="UP000289269">
    <property type="component" value="Unassembled WGS sequence"/>
</dbReference>
<proteinExistence type="predicted"/>
<keyword evidence="2" id="KW-0812">Transmembrane</keyword>
<feature type="compositionally biased region" description="Low complexity" evidence="1">
    <location>
        <begin position="45"/>
        <end position="54"/>
    </location>
</feature>
<name>A0A4V1J7K1_9BACT</name>
<feature type="compositionally biased region" description="Basic and acidic residues" evidence="1">
    <location>
        <begin position="166"/>
        <end position="178"/>
    </location>
</feature>
<feature type="region of interest" description="Disordered" evidence="1">
    <location>
        <begin position="18"/>
        <end position="255"/>
    </location>
</feature>
<accession>A0A4V1J7K1</accession>
<evidence type="ECO:0000313" key="4">
    <source>
        <dbReference type="Proteomes" id="UP000289269"/>
    </source>
</evidence>
<feature type="transmembrane region" description="Helical" evidence="2">
    <location>
        <begin position="352"/>
        <end position="375"/>
    </location>
</feature>
<feature type="compositionally biased region" description="Low complexity" evidence="1">
    <location>
        <begin position="226"/>
        <end position="241"/>
    </location>
</feature>
<keyword evidence="2" id="KW-0472">Membrane</keyword>